<feature type="domain" description="DNA-directed RNA polymerase subunit 2 hybrid-binding" evidence="17">
    <location>
        <begin position="874"/>
        <end position="1247"/>
    </location>
</feature>
<evidence type="ECO:0000256" key="6">
    <source>
        <dbReference type="ARBA" id="ARBA00022723"/>
    </source>
</evidence>
<feature type="domain" description="RNA polymerase Rpb2" evidence="19">
    <location>
        <begin position="414"/>
        <end position="549"/>
    </location>
</feature>
<dbReference type="PANTHER" id="PTHR20856">
    <property type="entry name" value="DNA-DIRECTED RNA POLYMERASE I SUBUNIT 2"/>
    <property type="match status" value="1"/>
</dbReference>
<keyword evidence="9" id="KW-0460">Magnesium</keyword>
<evidence type="ECO:0000259" key="21">
    <source>
        <dbReference type="Pfam" id="PF04565"/>
    </source>
</evidence>
<dbReference type="GO" id="GO:0005634">
    <property type="term" value="C:nucleus"/>
    <property type="evidence" value="ECO:0007669"/>
    <property type="project" value="UniProtKB-SubCell"/>
</dbReference>
<dbReference type="InterPro" id="IPR007120">
    <property type="entry name" value="DNA-dir_RNAP_su2_dom"/>
</dbReference>
<dbReference type="GO" id="GO:0003677">
    <property type="term" value="F:DNA binding"/>
    <property type="evidence" value="ECO:0007669"/>
    <property type="project" value="InterPro"/>
</dbReference>
<keyword evidence="7" id="KW-0863">Zinc-finger</keyword>
<evidence type="ECO:0000256" key="5">
    <source>
        <dbReference type="ARBA" id="ARBA00022695"/>
    </source>
</evidence>
<evidence type="ECO:0000259" key="17">
    <source>
        <dbReference type="Pfam" id="PF00562"/>
    </source>
</evidence>
<dbReference type="Gene3D" id="3.90.1100.10">
    <property type="match status" value="2"/>
</dbReference>
<keyword evidence="8" id="KW-0862">Zinc</keyword>
<dbReference type="InterPro" id="IPR007647">
    <property type="entry name" value="RNA_pol_Rpb2_5"/>
</dbReference>
<feature type="compositionally biased region" description="Gly residues" evidence="16">
    <location>
        <begin position="43"/>
        <end position="56"/>
    </location>
</feature>
<dbReference type="InterPro" id="IPR007642">
    <property type="entry name" value="RNA_pol_Rpb2_2"/>
</dbReference>
<evidence type="ECO:0000256" key="2">
    <source>
        <dbReference type="ARBA" id="ARBA00006835"/>
    </source>
</evidence>
<feature type="domain" description="RNA polymerase beta subunit protrusion" evidence="20">
    <location>
        <begin position="197"/>
        <end position="586"/>
    </location>
</feature>
<keyword evidence="6" id="KW-0479">Metal-binding</keyword>
<keyword evidence="4 15" id="KW-0808">Transferase</keyword>
<dbReference type="Gene3D" id="2.40.270.10">
    <property type="entry name" value="DNA-directed RNA polymerase, subunit 2, domain 6"/>
    <property type="match status" value="1"/>
</dbReference>
<dbReference type="FunFam" id="3.90.1800.10:FF:000006">
    <property type="entry name" value="DNA-directed RNA polymerase subunit beta"/>
    <property type="match status" value="1"/>
</dbReference>
<evidence type="ECO:0000313" key="24">
    <source>
        <dbReference type="EnsemblPlants" id="OGLUM04G26910.2"/>
    </source>
</evidence>
<feature type="region of interest" description="Disordered" evidence="16">
    <location>
        <begin position="12"/>
        <end position="56"/>
    </location>
</feature>
<dbReference type="InterPro" id="IPR007641">
    <property type="entry name" value="RNA_pol_Rpb2_7"/>
</dbReference>
<dbReference type="InterPro" id="IPR037033">
    <property type="entry name" value="DNA-dir_RNAP_su2_hyb_sf"/>
</dbReference>
<dbReference type="InterPro" id="IPR015712">
    <property type="entry name" value="DNA-dir_RNA_pol_su2"/>
</dbReference>
<evidence type="ECO:0000256" key="11">
    <source>
        <dbReference type="ARBA" id="ARBA00023163"/>
    </source>
</evidence>
<evidence type="ECO:0000256" key="9">
    <source>
        <dbReference type="ARBA" id="ARBA00022842"/>
    </source>
</evidence>
<evidence type="ECO:0000259" key="19">
    <source>
        <dbReference type="Pfam" id="PF04561"/>
    </source>
</evidence>
<evidence type="ECO:0000259" key="23">
    <source>
        <dbReference type="Pfam" id="PF04567"/>
    </source>
</evidence>
<reference evidence="24" key="2">
    <citation type="submission" date="2018-05" db="EMBL/GenBank/DDBJ databases">
        <title>OgluRS3 (Oryza glumaepatula Reference Sequence Version 3).</title>
        <authorList>
            <person name="Zhang J."/>
            <person name="Kudrna D."/>
            <person name="Lee S."/>
            <person name="Talag J."/>
            <person name="Welchert J."/>
            <person name="Wing R.A."/>
        </authorList>
    </citation>
    <scope>NUCLEOTIDE SEQUENCE [LARGE SCALE GENOMIC DNA]</scope>
</reference>
<dbReference type="EnsemblPlants" id="OGLUM04G26910.2">
    <property type="protein sequence ID" value="OGLUM04G26910.2"/>
    <property type="gene ID" value="OGLUM04G26910"/>
</dbReference>
<evidence type="ECO:0000256" key="15">
    <source>
        <dbReference type="RuleBase" id="RU363031"/>
    </source>
</evidence>
<name>A0A0D9ZRG7_9ORYZ</name>
<dbReference type="FunFam" id="3.90.1110.10:FF:000010">
    <property type="entry name" value="DNA-directed RNA polymerase subunit beta"/>
    <property type="match status" value="1"/>
</dbReference>
<dbReference type="InterPro" id="IPR007121">
    <property type="entry name" value="RNA_pol_bsu_CS"/>
</dbReference>
<dbReference type="GO" id="GO:0003899">
    <property type="term" value="F:DNA-directed RNA polymerase activity"/>
    <property type="evidence" value="ECO:0007669"/>
    <property type="project" value="UniProtKB-EC"/>
</dbReference>
<evidence type="ECO:0000256" key="7">
    <source>
        <dbReference type="ARBA" id="ARBA00022771"/>
    </source>
</evidence>
<proteinExistence type="inferred from homology"/>
<dbReference type="Gene3D" id="3.90.1800.10">
    <property type="entry name" value="RNA polymerase alpha subunit dimerisation domain"/>
    <property type="match status" value="1"/>
</dbReference>
<dbReference type="EC" id="2.7.7.6" evidence="15"/>
<evidence type="ECO:0000256" key="14">
    <source>
        <dbReference type="RuleBase" id="RU000434"/>
    </source>
</evidence>
<keyword evidence="11 15" id="KW-0804">Transcription</keyword>
<comment type="subcellular location">
    <subcellularLocation>
        <location evidence="1">Nucleus</location>
    </subcellularLocation>
</comment>
<comment type="function">
    <text evidence="15">DNA-dependent RNA polymerase catalyzes the transcription of DNA into RNA using the four ribonucleoside triphosphates as substrates.</text>
</comment>
<evidence type="ECO:0000256" key="3">
    <source>
        <dbReference type="ARBA" id="ARBA00022478"/>
    </source>
</evidence>
<dbReference type="InterPro" id="IPR037034">
    <property type="entry name" value="RNA_pol_Rpb2_2_sf"/>
</dbReference>
<dbReference type="GO" id="GO:0000428">
    <property type="term" value="C:DNA-directed RNA polymerase complex"/>
    <property type="evidence" value="ECO:0007669"/>
    <property type="project" value="UniProtKB-KW"/>
</dbReference>
<dbReference type="Proteomes" id="UP000026961">
    <property type="component" value="Chromosome 4"/>
</dbReference>
<evidence type="ECO:0000313" key="25">
    <source>
        <dbReference type="Proteomes" id="UP000026961"/>
    </source>
</evidence>
<evidence type="ECO:0000256" key="4">
    <source>
        <dbReference type="ARBA" id="ARBA00022679"/>
    </source>
</evidence>
<dbReference type="InterPro" id="IPR007645">
    <property type="entry name" value="RNA_pol_Rpb2_3"/>
</dbReference>
<accession>A0A0D9ZRG7</accession>
<feature type="domain" description="RNA polymerase Rpb2" evidence="23">
    <location>
        <begin position="798"/>
        <end position="865"/>
    </location>
</feature>
<feature type="domain" description="RNA polymerase Rpb2" evidence="21">
    <location>
        <begin position="626"/>
        <end position="688"/>
    </location>
</feature>
<dbReference type="GO" id="GO:0008270">
    <property type="term" value="F:zinc ion binding"/>
    <property type="evidence" value="ECO:0007669"/>
    <property type="project" value="UniProtKB-KW"/>
</dbReference>
<dbReference type="Pfam" id="PF04563">
    <property type="entry name" value="RNA_pol_Rpb2_1"/>
    <property type="match status" value="1"/>
</dbReference>
<evidence type="ECO:0000256" key="12">
    <source>
        <dbReference type="ARBA" id="ARBA00023242"/>
    </source>
</evidence>
<dbReference type="Pfam" id="PF04560">
    <property type="entry name" value="RNA_pol_Rpb2_7"/>
    <property type="match status" value="1"/>
</dbReference>
<dbReference type="Gene3D" id="2.40.50.150">
    <property type="match status" value="1"/>
</dbReference>
<evidence type="ECO:0000256" key="10">
    <source>
        <dbReference type="ARBA" id="ARBA00023015"/>
    </source>
</evidence>
<keyword evidence="10" id="KW-0805">Transcription regulation</keyword>
<keyword evidence="5 15" id="KW-0548">Nucleotidyltransferase</keyword>
<protein>
    <recommendedName>
        <fullName evidence="15">DNA-directed RNA polymerase subunit beta</fullName>
        <ecNumber evidence="15">2.7.7.6</ecNumber>
    </recommendedName>
</protein>
<reference evidence="24" key="1">
    <citation type="submission" date="2015-04" db="UniProtKB">
        <authorList>
            <consortium name="EnsemblPlants"/>
        </authorList>
    </citation>
    <scope>IDENTIFICATION</scope>
</reference>
<dbReference type="Pfam" id="PF04566">
    <property type="entry name" value="RNA_pol_Rpb2_4"/>
    <property type="match status" value="1"/>
</dbReference>
<dbReference type="STRING" id="40148.A0A0D9ZRG7"/>
<dbReference type="Pfam" id="PF00562">
    <property type="entry name" value="RNA_pol_Rpb2_6"/>
    <property type="match status" value="1"/>
</dbReference>
<dbReference type="InterPro" id="IPR007644">
    <property type="entry name" value="RNA_pol_bsu_protrusion"/>
</dbReference>
<dbReference type="FunFam" id="2.40.50.150:FF:000005">
    <property type="entry name" value="DNA-directed RNA polymerase subunit beta"/>
    <property type="match status" value="1"/>
</dbReference>
<evidence type="ECO:0000259" key="20">
    <source>
        <dbReference type="Pfam" id="PF04563"/>
    </source>
</evidence>
<feature type="compositionally biased region" description="Basic and acidic residues" evidence="16">
    <location>
        <begin position="138"/>
        <end position="149"/>
    </location>
</feature>
<dbReference type="Pfam" id="PF04561">
    <property type="entry name" value="RNA_pol_Rpb2_2"/>
    <property type="match status" value="1"/>
</dbReference>
<dbReference type="InterPro" id="IPR007646">
    <property type="entry name" value="RNA_pol_Rpb2_4"/>
</dbReference>
<dbReference type="FunFam" id="3.90.1100.10:FF:000012">
    <property type="entry name" value="DNA-directed RNA polymerase subunit beta"/>
    <property type="match status" value="1"/>
</dbReference>
<dbReference type="Gene3D" id="3.90.1110.10">
    <property type="entry name" value="RNA polymerase Rpb2, domain 2"/>
    <property type="match status" value="1"/>
</dbReference>
<dbReference type="CDD" id="cd00653">
    <property type="entry name" value="RNA_pol_B_RPB2"/>
    <property type="match status" value="1"/>
</dbReference>
<evidence type="ECO:0000256" key="8">
    <source>
        <dbReference type="ARBA" id="ARBA00022833"/>
    </source>
</evidence>
<dbReference type="GO" id="GO:0032549">
    <property type="term" value="F:ribonucleoside binding"/>
    <property type="evidence" value="ECO:0007669"/>
    <property type="project" value="InterPro"/>
</dbReference>
<dbReference type="PROSITE" id="PS01166">
    <property type="entry name" value="RNA_POL_BETA"/>
    <property type="match status" value="1"/>
</dbReference>
<feature type="domain" description="RNA polymerase Rpb2" evidence="18">
    <location>
        <begin position="1249"/>
        <end position="1347"/>
    </location>
</feature>
<evidence type="ECO:0000259" key="18">
    <source>
        <dbReference type="Pfam" id="PF04560"/>
    </source>
</evidence>
<dbReference type="GO" id="GO:0006351">
    <property type="term" value="P:DNA-templated transcription"/>
    <property type="evidence" value="ECO:0007669"/>
    <property type="project" value="InterPro"/>
</dbReference>
<evidence type="ECO:0000256" key="16">
    <source>
        <dbReference type="SAM" id="MobiDB-lite"/>
    </source>
</evidence>
<dbReference type="Gramene" id="OGLUM04G26910.2">
    <property type="protein sequence ID" value="OGLUM04G26910.2"/>
    <property type="gene ID" value="OGLUM04G26910"/>
</dbReference>
<feature type="region of interest" description="Disordered" evidence="16">
    <location>
        <begin position="138"/>
        <end position="166"/>
    </location>
</feature>
<comment type="catalytic activity">
    <reaction evidence="13 15">
        <text>RNA(n) + a ribonucleoside 5'-triphosphate = RNA(n+1) + diphosphate</text>
        <dbReference type="Rhea" id="RHEA:21248"/>
        <dbReference type="Rhea" id="RHEA-COMP:14527"/>
        <dbReference type="Rhea" id="RHEA-COMP:17342"/>
        <dbReference type="ChEBI" id="CHEBI:33019"/>
        <dbReference type="ChEBI" id="CHEBI:61557"/>
        <dbReference type="ChEBI" id="CHEBI:140395"/>
        <dbReference type="EC" id="2.7.7.6"/>
    </reaction>
</comment>
<dbReference type="SUPFAM" id="SSF64484">
    <property type="entry name" value="beta and beta-prime subunits of DNA dependent RNA-polymerase"/>
    <property type="match status" value="1"/>
</dbReference>
<feature type="domain" description="RNA polymerase Rpb2" evidence="22">
    <location>
        <begin position="722"/>
        <end position="783"/>
    </location>
</feature>
<comment type="similarity">
    <text evidence="2 14">Belongs to the RNA polymerase beta chain family.</text>
</comment>
<keyword evidence="3 15" id="KW-0240">DNA-directed RNA polymerase</keyword>
<dbReference type="Pfam" id="PF04565">
    <property type="entry name" value="RNA_pol_Rpb2_3"/>
    <property type="match status" value="1"/>
</dbReference>
<dbReference type="InterPro" id="IPR014724">
    <property type="entry name" value="RNA_pol_RPB2_OB-fold"/>
</dbReference>
<dbReference type="Pfam" id="PF04567">
    <property type="entry name" value="RNA_pol_Rpb2_5"/>
    <property type="match status" value="1"/>
</dbReference>
<evidence type="ECO:0000256" key="13">
    <source>
        <dbReference type="ARBA" id="ARBA00048552"/>
    </source>
</evidence>
<keyword evidence="25" id="KW-1185">Reference proteome</keyword>
<evidence type="ECO:0000259" key="22">
    <source>
        <dbReference type="Pfam" id="PF04566"/>
    </source>
</evidence>
<dbReference type="eggNOG" id="KOG0214">
    <property type="taxonomic scope" value="Eukaryota"/>
</dbReference>
<dbReference type="FunFam" id="3.90.1100.10:FF:000015">
    <property type="entry name" value="DNA-directed RNA polymerase subunit beta"/>
    <property type="match status" value="1"/>
</dbReference>
<keyword evidence="12" id="KW-0539">Nucleus</keyword>
<evidence type="ECO:0000256" key="1">
    <source>
        <dbReference type="ARBA" id="ARBA00004123"/>
    </source>
</evidence>
<sequence>MSFYLEWVPRSNHRPRFSSPSPTEPSLHPLRPLPLAGDRSSVHGGGGATAELGNGGSVAGSTFAHSIRRPIVEKQMINWSDRFGPVFIKKPPGYSLEVMEEPSKDNGQSSCVVDPELEPMMLDDAREGVSHTLDDANGHSSMDVDRGCHSMDTTRSSLGDDGKGKHDSYAQIPVDMSIPSLEKFCKEASRSFFDEIGLISHQINSYNEFVSHGLQELFDSLGEVTVEPSYDPSNRGPGGWRHAIIKFGRVQLEEPVFWSHGCDIDEQSLKLKPRHARLQNMTYSSKMKVEVHFQVYSMEKSDKAKTGNDKFGYKRNIINETYYINIGRLPVMVMSNLCWLHKLKESDCQFDSGGYFLIKGMEKVFIAQEQKCLTRIWVEDRPCWMVSFLSPIRRRRIYIKLIDSANNEDASGGKIISISFLYANMPIWLMFFALGISSDKDIFDVINMEDCDACVINTITATIKESDELCEGFRKSDKARQYVDELIKNSKFPPAEPFDDYIAKYLFPSISGNRNKALFLGYMVKCLLMAFTGKRKCDNKDDFRNKRLDLAGELLGRELRAHIRHAERLMVKALQRDLNSERELQEFDHYLDASIITNGLNRAFSTGSWCHPYKRNERCAGIVATLRRTNPLQMISDLRKTRQRVAYAGKAGDARYPNPSYWGKLCFMSTPDGENCGLVKNLAVTATVSSRVAPPLIDRFISCGMNKLHEIPTEEVPRMDKIFLNGDWVGSCSDPASFVLRLRCMRRSGLIDPQVEIKWDKHQREVRVFSDAGRILRPLLVVENLNKIRRPKGSSYSFQWLMQQEIIEFIGVEEEEDIRSAWGIRNLFESEEEAPMVKMNKAEDVFNVKRKIGGEVSGYTHCELDLSFLLGLSCGIIPFANHNFARRVLYQSEKHSQQAIGYSTTNPHIRVDTLSHQLYYPQRPLFKTVIADCIGRSEYTFGRKDDFARPEYFNGQNAIVAVNVHQGFNQEDSLVMNRASLERGMFRTEHFRNYKAEVENKGGPGGNKRLKMKDKIDFGKMQSKRGRVDNLDDDGLPYVGASLQSGDIVIGKVSESGEDHSIKLKHTEKGMVQRVLLSANDEGKNFAVVTLRQVRSPCLGDKFSSMHGQKGVVGFLESQENFPFTYQGIVPDIVINPHAFPTRQTPGQLLEAALGKGIALGGTMRYATPFTTASFDVITDQLHKAGFSRWGAESVLNGRTGERMHSLIFMGPTFYQRLIHMAEDKVKFRNTGPVHPLTRQPVADRKRFGGVKFGEMERDCLLAHGAAANLHERLFMLSDFSQMHVCQTCERVANVIMRPVPGGKKIRGPYCGFCRSSENIVRINVPYGAKLLYQELFSMGICLRFETEVC</sequence>
<organism evidence="24">
    <name type="scientific">Oryza glumipatula</name>
    <dbReference type="NCBI Taxonomy" id="40148"/>
    <lineage>
        <taxon>Eukaryota</taxon>
        <taxon>Viridiplantae</taxon>
        <taxon>Streptophyta</taxon>
        <taxon>Embryophyta</taxon>
        <taxon>Tracheophyta</taxon>
        <taxon>Spermatophyta</taxon>
        <taxon>Magnoliopsida</taxon>
        <taxon>Liliopsida</taxon>
        <taxon>Poales</taxon>
        <taxon>Poaceae</taxon>
        <taxon>BOP clade</taxon>
        <taxon>Oryzoideae</taxon>
        <taxon>Oryzeae</taxon>
        <taxon>Oryzinae</taxon>
        <taxon>Oryza</taxon>
    </lineage>
</organism>